<comment type="caution">
    <text evidence="1">The sequence shown here is derived from an EMBL/GenBank/DDBJ whole genome shotgun (WGS) entry which is preliminary data.</text>
</comment>
<evidence type="ECO:0000313" key="1">
    <source>
        <dbReference type="EMBL" id="KPI83572.1"/>
    </source>
</evidence>
<keyword evidence="2" id="KW-1185">Reference proteome</keyword>
<dbReference type="OMA" id="YRATAMR"/>
<dbReference type="EMBL" id="LJSK01000355">
    <property type="protein sequence ID" value="KPI83572.1"/>
    <property type="molecule type" value="Genomic_DNA"/>
</dbReference>
<evidence type="ECO:0000313" key="2">
    <source>
        <dbReference type="Proteomes" id="UP000038009"/>
    </source>
</evidence>
<dbReference type="AlphaFoldDB" id="A0A0N1I217"/>
<gene>
    <name evidence="1" type="ORF">ABL78_7395</name>
</gene>
<sequence>MQPPQRPMTSYEERITQSYQVLNELRLQSSLLYHSTAFCFDRCLDTEELYTLMRTTQAPIRYRLQKDLEEKQCVQHCGAKWEPLFQQTLMESNEHAINEAQAAQWPR</sequence>
<dbReference type="Proteomes" id="UP000038009">
    <property type="component" value="Unassembled WGS sequence"/>
</dbReference>
<accession>A0A0N1I217</accession>
<organism evidence="1 2">
    <name type="scientific">Leptomonas seymouri</name>
    <dbReference type="NCBI Taxonomy" id="5684"/>
    <lineage>
        <taxon>Eukaryota</taxon>
        <taxon>Discoba</taxon>
        <taxon>Euglenozoa</taxon>
        <taxon>Kinetoplastea</taxon>
        <taxon>Metakinetoplastina</taxon>
        <taxon>Trypanosomatida</taxon>
        <taxon>Trypanosomatidae</taxon>
        <taxon>Leishmaniinae</taxon>
        <taxon>Leptomonas</taxon>
    </lineage>
</organism>
<reference evidence="1 2" key="1">
    <citation type="journal article" date="2015" name="PLoS Pathog.">
        <title>Leptomonas seymouri: Adaptations to the Dixenous Life Cycle Analyzed by Genome Sequencing, Transcriptome Profiling and Co-infection with Leishmania donovani.</title>
        <authorList>
            <person name="Kraeva N."/>
            <person name="Butenko A."/>
            <person name="Hlavacova J."/>
            <person name="Kostygov A."/>
            <person name="Myskova J."/>
            <person name="Grybchuk D."/>
            <person name="Lestinova T."/>
            <person name="Votypka J."/>
            <person name="Volf P."/>
            <person name="Opperdoes F."/>
            <person name="Flegontov P."/>
            <person name="Lukes J."/>
            <person name="Yurchenko V."/>
        </authorList>
    </citation>
    <scope>NUCLEOTIDE SEQUENCE [LARGE SCALE GENOMIC DNA]</scope>
    <source>
        <strain evidence="1 2">ATCC 30220</strain>
    </source>
</reference>
<protein>
    <submittedName>
        <fullName evidence="1">Uncharacterized protein</fullName>
    </submittedName>
</protein>
<name>A0A0N1I217_LEPSE</name>
<dbReference type="OrthoDB" id="270202at2759"/>
<proteinExistence type="predicted"/>
<dbReference type="VEuPathDB" id="TriTrypDB:Lsey_0355_0070"/>